<dbReference type="Gene3D" id="1.20.1250.20">
    <property type="entry name" value="MFS general substrate transporter like domains"/>
    <property type="match status" value="1"/>
</dbReference>
<gene>
    <name evidence="9" type="ORF">GCM10011510_09390</name>
</gene>
<organism evidence="9 10">
    <name type="scientific">Streptococcus himalayensis</name>
    <dbReference type="NCBI Taxonomy" id="1888195"/>
    <lineage>
        <taxon>Bacteria</taxon>
        <taxon>Bacillati</taxon>
        <taxon>Bacillota</taxon>
        <taxon>Bacilli</taxon>
        <taxon>Lactobacillales</taxon>
        <taxon>Streptococcaceae</taxon>
        <taxon>Streptococcus</taxon>
    </lineage>
</organism>
<feature type="transmembrane region" description="Helical" evidence="7">
    <location>
        <begin position="249"/>
        <end position="268"/>
    </location>
</feature>
<reference evidence="9" key="2">
    <citation type="submission" date="2020-09" db="EMBL/GenBank/DDBJ databases">
        <authorList>
            <person name="Sun Q."/>
            <person name="Zhou Y."/>
        </authorList>
    </citation>
    <scope>NUCLEOTIDE SEQUENCE</scope>
    <source>
        <strain evidence="9">CGMCC 1.15533</strain>
    </source>
</reference>
<dbReference type="InterPro" id="IPR020846">
    <property type="entry name" value="MFS_dom"/>
</dbReference>
<keyword evidence="5 7" id="KW-1133">Transmembrane helix</keyword>
<dbReference type="PANTHER" id="PTHR23513:SF11">
    <property type="entry name" value="STAPHYLOFERRIN A TRANSPORTER"/>
    <property type="match status" value="1"/>
</dbReference>
<keyword evidence="4 7" id="KW-0812">Transmembrane</keyword>
<dbReference type="PANTHER" id="PTHR23513">
    <property type="entry name" value="INTEGRAL MEMBRANE EFFLUX PROTEIN-RELATED"/>
    <property type="match status" value="1"/>
</dbReference>
<dbReference type="PROSITE" id="PS50850">
    <property type="entry name" value="MFS"/>
    <property type="match status" value="1"/>
</dbReference>
<protein>
    <submittedName>
        <fullName evidence="9">ABC transporter permease</fullName>
    </submittedName>
</protein>
<keyword evidence="3" id="KW-1003">Cell membrane</keyword>
<evidence type="ECO:0000256" key="1">
    <source>
        <dbReference type="ARBA" id="ARBA00004651"/>
    </source>
</evidence>
<name>A0A917EE39_9STRE</name>
<keyword evidence="2" id="KW-0813">Transport</keyword>
<feature type="transmembrane region" description="Helical" evidence="7">
    <location>
        <begin position="304"/>
        <end position="323"/>
    </location>
</feature>
<evidence type="ECO:0000256" key="2">
    <source>
        <dbReference type="ARBA" id="ARBA00022448"/>
    </source>
</evidence>
<dbReference type="CDD" id="cd06173">
    <property type="entry name" value="MFS_MefA_like"/>
    <property type="match status" value="1"/>
</dbReference>
<evidence type="ECO:0000313" key="10">
    <source>
        <dbReference type="Proteomes" id="UP000660801"/>
    </source>
</evidence>
<feature type="transmembrane region" description="Helical" evidence="7">
    <location>
        <begin position="161"/>
        <end position="182"/>
    </location>
</feature>
<keyword evidence="6 7" id="KW-0472">Membrane</keyword>
<sequence length="393" mass="43345">MNRQAMQLIARGAINKIGNMLYDYGNSVWLASLGKLGETVLGVYQISDLVTSLLVNPIGGVISDRFSRRKILMTTDILCAILCLGISCLSDQKSLIAGLIVANILQAIAFAFSRPANKSYITEIVAKEEIITYNAHLEMVLQVISVSAPVLSFLVLHYASLHVTLLVDGVTFLVAAALVFFLPNHELEKKETALTVRGVLSDIKAGLVYIRSQKEIFFLLLLASAVNFFFAAFNYLLPFTDHLYHASGSYATILTMGAIGSILGAVLSKKFKDYLENLSLVLAMTGLGVCLMALPVLFPKFLLLAFAGNLICELFMTIFNIHFFSQVQTKVDKHYMGRVFSTIYTLAILFMPIATFLMTITSSIHLVSFFLIGLAVLGLSLWAHLYQRRSLKD</sequence>
<dbReference type="GO" id="GO:0022857">
    <property type="term" value="F:transmembrane transporter activity"/>
    <property type="evidence" value="ECO:0007669"/>
    <property type="project" value="InterPro"/>
</dbReference>
<accession>A0A917EE39</accession>
<dbReference type="Pfam" id="PF07690">
    <property type="entry name" value="MFS_1"/>
    <property type="match status" value="1"/>
</dbReference>
<dbReference type="InterPro" id="IPR036259">
    <property type="entry name" value="MFS_trans_sf"/>
</dbReference>
<comment type="caution">
    <text evidence="9">The sequence shown here is derived from an EMBL/GenBank/DDBJ whole genome shotgun (WGS) entry which is preliminary data.</text>
</comment>
<dbReference type="InterPro" id="IPR011701">
    <property type="entry name" value="MFS"/>
</dbReference>
<dbReference type="GO" id="GO:0005886">
    <property type="term" value="C:plasma membrane"/>
    <property type="evidence" value="ECO:0007669"/>
    <property type="project" value="UniProtKB-SubCell"/>
</dbReference>
<feature type="transmembrane region" description="Helical" evidence="7">
    <location>
        <begin position="71"/>
        <end position="89"/>
    </location>
</feature>
<dbReference type="RefSeq" id="WP_068993112.1">
    <property type="nucleotide sequence ID" value="NZ_BMJN01000012.1"/>
</dbReference>
<feature type="transmembrane region" description="Helical" evidence="7">
    <location>
        <begin position="133"/>
        <end position="155"/>
    </location>
</feature>
<proteinExistence type="predicted"/>
<dbReference type="SUPFAM" id="SSF103473">
    <property type="entry name" value="MFS general substrate transporter"/>
    <property type="match status" value="1"/>
</dbReference>
<feature type="transmembrane region" description="Helical" evidence="7">
    <location>
        <begin position="364"/>
        <end position="385"/>
    </location>
</feature>
<dbReference type="AlphaFoldDB" id="A0A917EE39"/>
<feature type="transmembrane region" description="Helical" evidence="7">
    <location>
        <begin position="335"/>
        <end position="358"/>
    </location>
</feature>
<feature type="domain" description="Major facilitator superfamily (MFS) profile" evidence="8">
    <location>
        <begin position="1"/>
        <end position="393"/>
    </location>
</feature>
<dbReference type="Proteomes" id="UP000660801">
    <property type="component" value="Unassembled WGS sequence"/>
</dbReference>
<reference evidence="9" key="1">
    <citation type="journal article" date="2014" name="Int. J. Syst. Evol. Microbiol.">
        <title>Complete genome sequence of Corynebacterium casei LMG S-19264T (=DSM 44701T), isolated from a smear-ripened cheese.</title>
        <authorList>
            <consortium name="US DOE Joint Genome Institute (JGI-PGF)"/>
            <person name="Walter F."/>
            <person name="Albersmeier A."/>
            <person name="Kalinowski J."/>
            <person name="Ruckert C."/>
        </authorList>
    </citation>
    <scope>NUCLEOTIDE SEQUENCE</scope>
    <source>
        <strain evidence="9">CGMCC 1.15533</strain>
    </source>
</reference>
<evidence type="ECO:0000256" key="4">
    <source>
        <dbReference type="ARBA" id="ARBA00022692"/>
    </source>
</evidence>
<feature type="transmembrane region" description="Helical" evidence="7">
    <location>
        <begin position="216"/>
        <end position="237"/>
    </location>
</feature>
<evidence type="ECO:0000256" key="3">
    <source>
        <dbReference type="ARBA" id="ARBA00022475"/>
    </source>
</evidence>
<evidence type="ECO:0000256" key="7">
    <source>
        <dbReference type="SAM" id="Phobius"/>
    </source>
</evidence>
<comment type="subcellular location">
    <subcellularLocation>
        <location evidence="1">Cell membrane</location>
        <topology evidence="1">Multi-pass membrane protein</topology>
    </subcellularLocation>
</comment>
<feature type="transmembrane region" description="Helical" evidence="7">
    <location>
        <begin position="280"/>
        <end position="298"/>
    </location>
</feature>
<evidence type="ECO:0000259" key="8">
    <source>
        <dbReference type="PROSITE" id="PS50850"/>
    </source>
</evidence>
<feature type="transmembrane region" description="Helical" evidence="7">
    <location>
        <begin position="95"/>
        <end position="112"/>
    </location>
</feature>
<evidence type="ECO:0000256" key="6">
    <source>
        <dbReference type="ARBA" id="ARBA00023136"/>
    </source>
</evidence>
<evidence type="ECO:0000313" key="9">
    <source>
        <dbReference type="EMBL" id="GGE30289.1"/>
    </source>
</evidence>
<dbReference type="EMBL" id="BMJN01000012">
    <property type="protein sequence ID" value="GGE30289.1"/>
    <property type="molecule type" value="Genomic_DNA"/>
</dbReference>
<dbReference type="OrthoDB" id="9775268at2"/>
<keyword evidence="10" id="KW-1185">Reference proteome</keyword>
<evidence type="ECO:0000256" key="5">
    <source>
        <dbReference type="ARBA" id="ARBA00022989"/>
    </source>
</evidence>